<organism evidence="3 6">
    <name type="scientific">Labeo rohita</name>
    <name type="common">Indian major carp</name>
    <name type="synonym">Cyprinus rohita</name>
    <dbReference type="NCBI Taxonomy" id="84645"/>
    <lineage>
        <taxon>Eukaryota</taxon>
        <taxon>Metazoa</taxon>
        <taxon>Chordata</taxon>
        <taxon>Craniata</taxon>
        <taxon>Vertebrata</taxon>
        <taxon>Euteleostomi</taxon>
        <taxon>Actinopterygii</taxon>
        <taxon>Neopterygii</taxon>
        <taxon>Teleostei</taxon>
        <taxon>Ostariophysi</taxon>
        <taxon>Cypriniformes</taxon>
        <taxon>Cyprinidae</taxon>
        <taxon>Labeoninae</taxon>
        <taxon>Labeonini</taxon>
        <taxon>Labeo</taxon>
    </lineage>
</organism>
<dbReference type="InterPro" id="IPR001584">
    <property type="entry name" value="Integrase_cat-core"/>
</dbReference>
<evidence type="ECO:0000256" key="1">
    <source>
        <dbReference type="SAM" id="MobiDB-lite"/>
    </source>
</evidence>
<gene>
    <name evidence="4" type="ORF">ROHU_012328</name>
    <name evidence="5" type="ORF">ROHU_019841</name>
    <name evidence="3" type="ORF">ROHU_032836</name>
</gene>
<accession>A0A498LDN0</accession>
<dbReference type="InterPro" id="IPR012337">
    <property type="entry name" value="RNaseH-like_sf"/>
</dbReference>
<feature type="region of interest" description="Disordered" evidence="1">
    <location>
        <begin position="14"/>
        <end position="35"/>
    </location>
</feature>
<dbReference type="GO" id="GO:0003676">
    <property type="term" value="F:nucleic acid binding"/>
    <property type="evidence" value="ECO:0007669"/>
    <property type="project" value="InterPro"/>
</dbReference>
<dbReference type="SUPFAM" id="SSF53098">
    <property type="entry name" value="Ribonuclease H-like"/>
    <property type="match status" value="1"/>
</dbReference>
<evidence type="ECO:0000313" key="4">
    <source>
        <dbReference type="EMBL" id="RXN06441.1"/>
    </source>
</evidence>
<protein>
    <submittedName>
        <fullName evidence="3">Transposon Tf2-11 poly</fullName>
    </submittedName>
</protein>
<dbReference type="PROSITE" id="PS50994">
    <property type="entry name" value="INTEGRASE"/>
    <property type="match status" value="1"/>
</dbReference>
<reference evidence="3 6" key="1">
    <citation type="submission" date="2018-03" db="EMBL/GenBank/DDBJ databases">
        <title>Draft genome sequence of Rohu Carp (Labeo rohita).</title>
        <authorList>
            <person name="Das P."/>
            <person name="Kushwaha B."/>
            <person name="Joshi C.G."/>
            <person name="Kumar D."/>
            <person name="Nagpure N.S."/>
            <person name="Sahoo L."/>
            <person name="Das S.P."/>
            <person name="Bit A."/>
            <person name="Patnaik S."/>
            <person name="Meher P.K."/>
            <person name="Jayasankar P."/>
            <person name="Koringa P.G."/>
            <person name="Patel N.V."/>
            <person name="Hinsu A.T."/>
            <person name="Kumar R."/>
            <person name="Pandey M."/>
            <person name="Agarwal S."/>
            <person name="Srivastava S."/>
            <person name="Singh M."/>
            <person name="Iquebal M.A."/>
            <person name="Jaiswal S."/>
            <person name="Angadi U.B."/>
            <person name="Kumar N."/>
            <person name="Raza M."/>
            <person name="Shah T.M."/>
            <person name="Rai A."/>
            <person name="Jena J.K."/>
        </authorList>
    </citation>
    <scope>NUCLEOTIDE SEQUENCE [LARGE SCALE GENOMIC DNA]</scope>
    <source>
        <strain evidence="3">DASCIFA01</strain>
        <tissue evidence="3">Testis</tissue>
    </source>
</reference>
<dbReference type="InterPro" id="IPR050951">
    <property type="entry name" value="Retrovirus_Pol_polyprotein"/>
</dbReference>
<dbReference type="InterPro" id="IPR036397">
    <property type="entry name" value="RNaseH_sf"/>
</dbReference>
<evidence type="ECO:0000313" key="6">
    <source>
        <dbReference type="Proteomes" id="UP000290572"/>
    </source>
</evidence>
<name>A0A498LDN0_LABRO</name>
<dbReference type="Proteomes" id="UP000290572">
    <property type="component" value="Unassembled WGS sequence"/>
</dbReference>
<dbReference type="EMBL" id="QBIY01013369">
    <property type="protein sequence ID" value="RXN06441.1"/>
    <property type="molecule type" value="Genomic_DNA"/>
</dbReference>
<dbReference type="PANTHER" id="PTHR37984">
    <property type="entry name" value="PROTEIN CBG26694"/>
    <property type="match status" value="1"/>
</dbReference>
<dbReference type="GO" id="GO:0015074">
    <property type="term" value="P:DNA integration"/>
    <property type="evidence" value="ECO:0007669"/>
    <property type="project" value="InterPro"/>
</dbReference>
<evidence type="ECO:0000313" key="3">
    <source>
        <dbReference type="EMBL" id="RXN06429.1"/>
    </source>
</evidence>
<dbReference type="STRING" id="84645.A0A498LDN0"/>
<evidence type="ECO:0000313" key="5">
    <source>
        <dbReference type="EMBL" id="RXN27832.1"/>
    </source>
</evidence>
<keyword evidence="6" id="KW-1185">Reference proteome</keyword>
<dbReference type="Gene3D" id="3.30.420.10">
    <property type="entry name" value="Ribonuclease H-like superfamily/Ribonuclease H"/>
    <property type="match status" value="1"/>
</dbReference>
<proteinExistence type="predicted"/>
<sequence length="112" mass="12653">MALLTSSEFQEFADRNGIRHVTTAPYHPSSNGQAERMVQTTKEALSRITKGEWQTRLARFLLSQHITPNSSTGKSPAELLMNRQLTTALDRLHPDHGEDMLRKLELNAAKRV</sequence>
<feature type="domain" description="Integrase catalytic" evidence="2">
    <location>
        <begin position="1"/>
        <end position="84"/>
    </location>
</feature>
<dbReference type="EMBL" id="QBIY01013370">
    <property type="protein sequence ID" value="RXN06429.1"/>
    <property type="molecule type" value="Genomic_DNA"/>
</dbReference>
<dbReference type="EMBL" id="QBIY01011962">
    <property type="protein sequence ID" value="RXN27832.1"/>
    <property type="molecule type" value="Genomic_DNA"/>
</dbReference>
<evidence type="ECO:0000259" key="2">
    <source>
        <dbReference type="PROSITE" id="PS50994"/>
    </source>
</evidence>
<dbReference type="PANTHER" id="PTHR37984:SF12">
    <property type="entry name" value="RIBONUCLEASE H"/>
    <property type="match status" value="1"/>
</dbReference>
<dbReference type="AlphaFoldDB" id="A0A498LDN0"/>
<comment type="caution">
    <text evidence="3">The sequence shown here is derived from an EMBL/GenBank/DDBJ whole genome shotgun (WGS) entry which is preliminary data.</text>
</comment>